<name>A0A1H6TVG8_9FIRM</name>
<dbReference type="PROSITE" id="PS00379">
    <property type="entry name" value="CDP_ALCOHOL_P_TRANSF"/>
    <property type="match status" value="1"/>
</dbReference>
<dbReference type="OrthoDB" id="9796672at2"/>
<dbReference type="UniPathway" id="UPA00084">
    <property type="reaction ID" value="UER00503"/>
</dbReference>
<reference evidence="20" key="1">
    <citation type="submission" date="2016-10" db="EMBL/GenBank/DDBJ databases">
        <authorList>
            <person name="Varghese N."/>
        </authorList>
    </citation>
    <scope>NUCLEOTIDE SEQUENCE [LARGE SCALE GENOMIC DNA]</scope>
    <source>
        <strain evidence="20">DSM 20406</strain>
    </source>
</reference>
<evidence type="ECO:0000256" key="14">
    <source>
        <dbReference type="ARBA" id="ARBA00023264"/>
    </source>
</evidence>
<evidence type="ECO:0000256" key="16">
    <source>
        <dbReference type="NCBIfam" id="TIGR00560"/>
    </source>
</evidence>
<dbReference type="RefSeq" id="WP_074732138.1">
    <property type="nucleotide sequence ID" value="NZ_CACVPP010000075.1"/>
</dbReference>
<evidence type="ECO:0000256" key="18">
    <source>
        <dbReference type="SAM" id="Phobius"/>
    </source>
</evidence>
<keyword evidence="12 18" id="KW-0472">Membrane</keyword>
<dbReference type="GO" id="GO:0008444">
    <property type="term" value="F:CDP-diacylglycerol-glycerol-3-phosphate 3-phosphatidyltransferase activity"/>
    <property type="evidence" value="ECO:0007669"/>
    <property type="project" value="UniProtKB-UniRule"/>
</dbReference>
<feature type="transmembrane region" description="Helical" evidence="18">
    <location>
        <begin position="12"/>
        <end position="31"/>
    </location>
</feature>
<comment type="function">
    <text evidence="1">This protein catalyzes the committed step to the synthesis of the acidic phospholipids.</text>
</comment>
<evidence type="ECO:0000256" key="4">
    <source>
        <dbReference type="ARBA" id="ARBA00010441"/>
    </source>
</evidence>
<dbReference type="InterPro" id="IPR043130">
    <property type="entry name" value="CDP-OH_PTrfase_TM_dom"/>
</dbReference>
<dbReference type="Pfam" id="PF01066">
    <property type="entry name" value="CDP-OH_P_transf"/>
    <property type="match status" value="1"/>
</dbReference>
<dbReference type="eggNOG" id="COG0558">
    <property type="taxonomic scope" value="Bacteria"/>
</dbReference>
<evidence type="ECO:0000256" key="9">
    <source>
        <dbReference type="ARBA" id="ARBA00022692"/>
    </source>
</evidence>
<dbReference type="PANTHER" id="PTHR14269">
    <property type="entry name" value="CDP-DIACYLGLYCEROL--GLYCEROL-3-PHOSPHATE 3-PHOSPHATIDYLTRANSFERASE-RELATED"/>
    <property type="match status" value="1"/>
</dbReference>
<evidence type="ECO:0000256" key="6">
    <source>
        <dbReference type="ARBA" id="ARBA00014944"/>
    </source>
</evidence>
<dbReference type="PANTHER" id="PTHR14269:SF62">
    <property type="entry name" value="CDP-DIACYLGLYCEROL--GLYCEROL-3-PHOSPHATE 3-PHOSPHATIDYLTRANSFERASE 1, CHLOROPLASTIC"/>
    <property type="match status" value="1"/>
</dbReference>
<feature type="transmembrane region" description="Helical" evidence="18">
    <location>
        <begin position="146"/>
        <end position="163"/>
    </location>
</feature>
<keyword evidence="9 18" id="KW-0812">Transmembrane</keyword>
<keyword evidence="8 17" id="KW-0808">Transferase</keyword>
<dbReference type="EC" id="2.7.8.5" evidence="5 16"/>
<comment type="catalytic activity">
    <reaction evidence="15">
        <text>a CDP-1,2-diacyl-sn-glycerol + sn-glycerol 3-phosphate = a 1,2-diacyl-sn-glycero-3-phospho-(1'-sn-glycero-3'-phosphate) + CMP + H(+)</text>
        <dbReference type="Rhea" id="RHEA:12593"/>
        <dbReference type="ChEBI" id="CHEBI:15378"/>
        <dbReference type="ChEBI" id="CHEBI:57597"/>
        <dbReference type="ChEBI" id="CHEBI:58332"/>
        <dbReference type="ChEBI" id="CHEBI:60110"/>
        <dbReference type="ChEBI" id="CHEBI:60377"/>
        <dbReference type="EC" id="2.7.8.5"/>
    </reaction>
</comment>
<comment type="subcellular location">
    <subcellularLocation>
        <location evidence="2">Membrane</location>
        <topology evidence="2">Multi-pass membrane protein</topology>
    </subcellularLocation>
</comment>
<evidence type="ECO:0000256" key="5">
    <source>
        <dbReference type="ARBA" id="ARBA00013170"/>
    </source>
</evidence>
<keyword evidence="11" id="KW-0443">Lipid metabolism</keyword>
<gene>
    <name evidence="19" type="ORF">SAMN04487834_102620</name>
</gene>
<evidence type="ECO:0000313" key="20">
    <source>
        <dbReference type="Proteomes" id="UP000183028"/>
    </source>
</evidence>
<dbReference type="EMBL" id="FNYK01000026">
    <property type="protein sequence ID" value="SEI82214.1"/>
    <property type="molecule type" value="Genomic_DNA"/>
</dbReference>
<dbReference type="InterPro" id="IPR050324">
    <property type="entry name" value="CDP-alcohol_PTase-I"/>
</dbReference>
<dbReference type="PIRSF" id="PIRSF000847">
    <property type="entry name" value="Phos_ph_gly_syn"/>
    <property type="match status" value="1"/>
</dbReference>
<dbReference type="Gene3D" id="1.20.120.1760">
    <property type="match status" value="1"/>
</dbReference>
<organism evidence="19 20">
    <name type="scientific">Sharpea azabuensis</name>
    <dbReference type="NCBI Taxonomy" id="322505"/>
    <lineage>
        <taxon>Bacteria</taxon>
        <taxon>Bacillati</taxon>
        <taxon>Bacillota</taxon>
        <taxon>Erysipelotrichia</taxon>
        <taxon>Erysipelotrichales</taxon>
        <taxon>Coprobacillaceae</taxon>
        <taxon>Sharpea</taxon>
    </lineage>
</organism>
<keyword evidence="14" id="KW-1208">Phospholipid metabolism</keyword>
<evidence type="ECO:0000256" key="11">
    <source>
        <dbReference type="ARBA" id="ARBA00023098"/>
    </source>
</evidence>
<protein>
    <recommendedName>
        <fullName evidence="6 16">CDP-diacylglycerol--glycerol-3-phosphate 3-phosphatidyltransferase</fullName>
        <ecNumber evidence="5 16">2.7.8.5</ecNumber>
    </recommendedName>
</protein>
<proteinExistence type="inferred from homology"/>
<keyword evidence="10 18" id="KW-1133">Transmembrane helix</keyword>
<evidence type="ECO:0000256" key="10">
    <source>
        <dbReference type="ARBA" id="ARBA00022989"/>
    </source>
</evidence>
<evidence type="ECO:0000256" key="8">
    <source>
        <dbReference type="ARBA" id="ARBA00022679"/>
    </source>
</evidence>
<dbReference type="AlphaFoldDB" id="A0A1H6TVG8"/>
<comment type="pathway">
    <text evidence="3">Phospholipid metabolism; phosphatidylglycerol biosynthesis; phosphatidylglycerol from CDP-diacylglycerol: step 1/2.</text>
</comment>
<keyword evidence="13" id="KW-0594">Phospholipid biosynthesis</keyword>
<comment type="similarity">
    <text evidence="4 17">Belongs to the CDP-alcohol phosphatidyltransferase class-I family.</text>
</comment>
<keyword evidence="20" id="KW-1185">Reference proteome</keyword>
<evidence type="ECO:0000256" key="12">
    <source>
        <dbReference type="ARBA" id="ARBA00023136"/>
    </source>
</evidence>
<evidence type="ECO:0000256" key="2">
    <source>
        <dbReference type="ARBA" id="ARBA00004141"/>
    </source>
</evidence>
<dbReference type="InterPro" id="IPR048254">
    <property type="entry name" value="CDP_ALCOHOL_P_TRANSF_CS"/>
</dbReference>
<dbReference type="GO" id="GO:0016020">
    <property type="term" value="C:membrane"/>
    <property type="evidence" value="ECO:0007669"/>
    <property type="project" value="UniProtKB-SubCell"/>
</dbReference>
<sequence>MNTPNKLSVARLISVPLFIIIYLFPFGDLGIRIPTYNILFTQISVLDIVCFLFFVGASLTDMLDGHIARKYHLITTFGKFIDPIADKALVNSSMILLTMSGRMNIVLLLIMILRDTFVDGVRMVAAGNNKVVAASYWGKAKTMTQMIGISLILLNNPFFAALGFPLDQILMYLATFFSVVSGIKYIIACKDYIFKSM</sequence>
<keyword evidence="7" id="KW-0444">Lipid biosynthesis</keyword>
<dbReference type="InterPro" id="IPR004570">
    <property type="entry name" value="Phosphatidylglycerol_P_synth"/>
</dbReference>
<evidence type="ECO:0000256" key="13">
    <source>
        <dbReference type="ARBA" id="ARBA00023209"/>
    </source>
</evidence>
<evidence type="ECO:0000256" key="1">
    <source>
        <dbReference type="ARBA" id="ARBA00003973"/>
    </source>
</evidence>
<evidence type="ECO:0000313" key="19">
    <source>
        <dbReference type="EMBL" id="SEI82214.1"/>
    </source>
</evidence>
<accession>A0A1H6TVG8</accession>
<evidence type="ECO:0000256" key="15">
    <source>
        <dbReference type="ARBA" id="ARBA00048586"/>
    </source>
</evidence>
<feature type="transmembrane region" description="Helical" evidence="18">
    <location>
        <begin position="38"/>
        <end position="59"/>
    </location>
</feature>
<dbReference type="GO" id="GO:0006655">
    <property type="term" value="P:phosphatidylglycerol biosynthetic process"/>
    <property type="evidence" value="ECO:0007669"/>
    <property type="project" value="UniProtKB-UniPathway"/>
</dbReference>
<evidence type="ECO:0000256" key="3">
    <source>
        <dbReference type="ARBA" id="ARBA00005042"/>
    </source>
</evidence>
<dbReference type="NCBIfam" id="TIGR00560">
    <property type="entry name" value="pgsA"/>
    <property type="match status" value="1"/>
</dbReference>
<feature type="transmembrane region" description="Helical" evidence="18">
    <location>
        <begin position="169"/>
        <end position="187"/>
    </location>
</feature>
<dbReference type="Proteomes" id="UP000183028">
    <property type="component" value="Unassembled WGS sequence"/>
</dbReference>
<dbReference type="InterPro" id="IPR000462">
    <property type="entry name" value="CDP-OH_P_trans"/>
</dbReference>
<evidence type="ECO:0000256" key="17">
    <source>
        <dbReference type="RuleBase" id="RU003750"/>
    </source>
</evidence>
<evidence type="ECO:0000256" key="7">
    <source>
        <dbReference type="ARBA" id="ARBA00022516"/>
    </source>
</evidence>
<dbReference type="STRING" id="322505.SAMN04487836_10677"/>